<dbReference type="InterPro" id="IPR041496">
    <property type="entry name" value="YitH/HolE_GNAT"/>
</dbReference>
<dbReference type="PROSITE" id="PS51186">
    <property type="entry name" value="GNAT"/>
    <property type="match status" value="1"/>
</dbReference>
<comment type="caution">
    <text evidence="2">The sequence shown here is derived from an EMBL/GenBank/DDBJ whole genome shotgun (WGS) entry which is preliminary data.</text>
</comment>
<dbReference type="EMBL" id="CATQJA010001081">
    <property type="protein sequence ID" value="CAJ0565625.1"/>
    <property type="molecule type" value="Genomic_DNA"/>
</dbReference>
<dbReference type="Pfam" id="PF18014">
    <property type="entry name" value="Acetyltransf_18"/>
    <property type="match status" value="1"/>
</dbReference>
<name>A0AA36CB00_9BILA</name>
<keyword evidence="3" id="KW-1185">Reference proteome</keyword>
<evidence type="ECO:0000259" key="1">
    <source>
        <dbReference type="PROSITE" id="PS51186"/>
    </source>
</evidence>
<evidence type="ECO:0000313" key="3">
    <source>
        <dbReference type="Proteomes" id="UP001177023"/>
    </source>
</evidence>
<feature type="domain" description="N-acetyltransferase" evidence="1">
    <location>
        <begin position="5"/>
        <end position="146"/>
    </location>
</feature>
<gene>
    <name evidence="2" type="ORF">MSPICULIGERA_LOCUS4258</name>
</gene>
<sequence>MSEAEIIDIPTAEHWKQWKQLITAEGWCGFDDTMLTLFPISENVKMVVAVDSTDKSFLGSIVWAENDDLICIDTYYVKASSRGRGVGRKMWKRMKERLDLKKPMMLKAEDNMKSKYMSEEFPCLGPAQTCVEPRKDQLLEAARRLQSPTIEKSEELRYVSIQKLNGIDLEAFYNFDRKATGRQRRKLLDALFKLPCVTGGVLLNELGKVVGFSMVATAIPEGTYKLAPLYAEDDNVAGRLIEEIMGEVDSGDHVI</sequence>
<evidence type="ECO:0000313" key="2">
    <source>
        <dbReference type="EMBL" id="CAJ0565625.1"/>
    </source>
</evidence>
<dbReference type="CDD" id="cd04301">
    <property type="entry name" value="NAT_SF"/>
    <property type="match status" value="1"/>
</dbReference>
<dbReference type="Gene3D" id="3.40.630.90">
    <property type="match status" value="1"/>
</dbReference>
<proteinExistence type="predicted"/>
<dbReference type="InterPro" id="IPR016181">
    <property type="entry name" value="Acyl_CoA_acyltransferase"/>
</dbReference>
<feature type="non-terminal residue" evidence="2">
    <location>
        <position position="1"/>
    </location>
</feature>
<dbReference type="Pfam" id="PF00583">
    <property type="entry name" value="Acetyltransf_1"/>
    <property type="match status" value="1"/>
</dbReference>
<dbReference type="PANTHER" id="PTHR47237:SF1">
    <property type="entry name" value="SLL0310 PROTEIN"/>
    <property type="match status" value="1"/>
</dbReference>
<reference evidence="2" key="1">
    <citation type="submission" date="2023-06" db="EMBL/GenBank/DDBJ databases">
        <authorList>
            <person name="Delattre M."/>
        </authorList>
    </citation>
    <scope>NUCLEOTIDE SEQUENCE</scope>
    <source>
        <strain evidence="2">AF72</strain>
    </source>
</reference>
<organism evidence="2 3">
    <name type="scientific">Mesorhabditis spiculigera</name>
    <dbReference type="NCBI Taxonomy" id="96644"/>
    <lineage>
        <taxon>Eukaryota</taxon>
        <taxon>Metazoa</taxon>
        <taxon>Ecdysozoa</taxon>
        <taxon>Nematoda</taxon>
        <taxon>Chromadorea</taxon>
        <taxon>Rhabditida</taxon>
        <taxon>Rhabditina</taxon>
        <taxon>Rhabditomorpha</taxon>
        <taxon>Rhabditoidea</taxon>
        <taxon>Rhabditidae</taxon>
        <taxon>Mesorhabditinae</taxon>
        <taxon>Mesorhabditis</taxon>
    </lineage>
</organism>
<dbReference type="AlphaFoldDB" id="A0AA36CB00"/>
<dbReference type="Proteomes" id="UP001177023">
    <property type="component" value="Unassembled WGS sequence"/>
</dbReference>
<dbReference type="SUPFAM" id="SSF55729">
    <property type="entry name" value="Acyl-CoA N-acyltransferases (Nat)"/>
    <property type="match status" value="1"/>
</dbReference>
<dbReference type="Gene3D" id="3.40.630.30">
    <property type="match status" value="1"/>
</dbReference>
<dbReference type="InterPro" id="IPR052729">
    <property type="entry name" value="Acyl/Acetyltrans_Enzymes"/>
</dbReference>
<protein>
    <recommendedName>
        <fullName evidence="1">N-acetyltransferase domain-containing protein</fullName>
    </recommendedName>
</protein>
<dbReference type="PANTHER" id="PTHR47237">
    <property type="entry name" value="SLL0310 PROTEIN"/>
    <property type="match status" value="1"/>
</dbReference>
<dbReference type="GO" id="GO:0016747">
    <property type="term" value="F:acyltransferase activity, transferring groups other than amino-acyl groups"/>
    <property type="evidence" value="ECO:0007669"/>
    <property type="project" value="InterPro"/>
</dbReference>
<dbReference type="InterPro" id="IPR000182">
    <property type="entry name" value="GNAT_dom"/>
</dbReference>
<accession>A0AA36CB00</accession>